<gene>
    <name evidence="5" type="ORF">FYJ39_18305</name>
</gene>
<dbReference type="InterPro" id="IPR036390">
    <property type="entry name" value="WH_DNA-bd_sf"/>
</dbReference>
<organism evidence="5 6">
    <name type="scientific">Clostridium porci</name>
    <dbReference type="NCBI Taxonomy" id="2605778"/>
    <lineage>
        <taxon>Bacteria</taxon>
        <taxon>Bacillati</taxon>
        <taxon>Bacillota</taxon>
        <taxon>Clostridia</taxon>
        <taxon>Eubacteriales</taxon>
        <taxon>Clostridiaceae</taxon>
        <taxon>Clostridium</taxon>
    </lineage>
</organism>
<accession>A0A7X2NP06</accession>
<sequence length="219" mass="24901">MIEIFDKIKANPLFEGINATSFDHMLSCIEGRVKTYQRNELILLAGDPVKTVGLVISGRVQVFRENEEGKQNLMAELQEGELFAEVFACANVSHSPVTVAAAQDSQILHLNYKKIITTCSSGCPFHSRLIENMLTLIAHKNLILNQKIEILSKRSTRERLLLYFNIQRQGASHFTIPFSRDELAAYLCVERSAMSAELSRMQKDGLIRYKKNEVEWLHC</sequence>
<keyword evidence="2" id="KW-0238">DNA-binding</keyword>
<dbReference type="InterPro" id="IPR014710">
    <property type="entry name" value="RmlC-like_jellyroll"/>
</dbReference>
<dbReference type="SUPFAM" id="SSF51206">
    <property type="entry name" value="cAMP-binding domain-like"/>
    <property type="match status" value="1"/>
</dbReference>
<dbReference type="RefSeq" id="WP_154473842.1">
    <property type="nucleotide sequence ID" value="NZ_VUMD01000025.1"/>
</dbReference>
<dbReference type="PROSITE" id="PS50042">
    <property type="entry name" value="CNMP_BINDING_3"/>
    <property type="match status" value="1"/>
</dbReference>
<dbReference type="AlphaFoldDB" id="A0A7X2NP06"/>
<dbReference type="InterPro" id="IPR000595">
    <property type="entry name" value="cNMP-bd_dom"/>
</dbReference>
<evidence type="ECO:0000256" key="1">
    <source>
        <dbReference type="ARBA" id="ARBA00023015"/>
    </source>
</evidence>
<dbReference type="SUPFAM" id="SSF46785">
    <property type="entry name" value="Winged helix' DNA-binding domain"/>
    <property type="match status" value="1"/>
</dbReference>
<name>A0A7X2NP06_9CLOT</name>
<dbReference type="GO" id="GO:0003677">
    <property type="term" value="F:DNA binding"/>
    <property type="evidence" value="ECO:0007669"/>
    <property type="project" value="UniProtKB-KW"/>
</dbReference>
<protein>
    <submittedName>
        <fullName evidence="5">Crp/Fnr family transcriptional regulator</fullName>
    </submittedName>
</protein>
<keyword evidence="3" id="KW-0804">Transcription</keyword>
<reference evidence="5 6" key="1">
    <citation type="submission" date="2019-08" db="EMBL/GenBank/DDBJ databases">
        <title>In-depth cultivation of the pig gut microbiome towards novel bacterial diversity and tailored functional studies.</title>
        <authorList>
            <person name="Wylensek D."/>
            <person name="Hitch T.C.A."/>
            <person name="Clavel T."/>
        </authorList>
    </citation>
    <scope>NUCLEOTIDE SEQUENCE [LARGE SCALE GENOMIC DNA]</scope>
    <source>
        <strain evidence="5 6">WCA-389-WT-23D1</strain>
    </source>
</reference>
<evidence type="ECO:0000313" key="5">
    <source>
        <dbReference type="EMBL" id="MSS38419.1"/>
    </source>
</evidence>
<keyword evidence="1" id="KW-0805">Transcription regulation</keyword>
<comment type="caution">
    <text evidence="5">The sequence shown here is derived from an EMBL/GenBank/DDBJ whole genome shotgun (WGS) entry which is preliminary data.</text>
</comment>
<dbReference type="Pfam" id="PF13545">
    <property type="entry name" value="HTH_Crp_2"/>
    <property type="match status" value="1"/>
</dbReference>
<dbReference type="CDD" id="cd00038">
    <property type="entry name" value="CAP_ED"/>
    <property type="match status" value="1"/>
</dbReference>
<evidence type="ECO:0000256" key="3">
    <source>
        <dbReference type="ARBA" id="ARBA00023163"/>
    </source>
</evidence>
<evidence type="ECO:0000313" key="6">
    <source>
        <dbReference type="Proteomes" id="UP000429958"/>
    </source>
</evidence>
<dbReference type="GO" id="GO:0006355">
    <property type="term" value="P:regulation of DNA-templated transcription"/>
    <property type="evidence" value="ECO:0007669"/>
    <property type="project" value="InterPro"/>
</dbReference>
<dbReference type="Pfam" id="PF00027">
    <property type="entry name" value="cNMP_binding"/>
    <property type="match status" value="1"/>
</dbReference>
<dbReference type="InterPro" id="IPR012318">
    <property type="entry name" value="HTH_CRP"/>
</dbReference>
<evidence type="ECO:0000259" key="4">
    <source>
        <dbReference type="PROSITE" id="PS50042"/>
    </source>
</evidence>
<dbReference type="SMART" id="SM00100">
    <property type="entry name" value="cNMP"/>
    <property type="match status" value="1"/>
</dbReference>
<proteinExistence type="predicted"/>
<dbReference type="Proteomes" id="UP000429958">
    <property type="component" value="Unassembled WGS sequence"/>
</dbReference>
<dbReference type="InterPro" id="IPR018490">
    <property type="entry name" value="cNMP-bd_dom_sf"/>
</dbReference>
<feature type="domain" description="Cyclic nucleotide-binding" evidence="4">
    <location>
        <begin position="13"/>
        <end position="111"/>
    </location>
</feature>
<keyword evidence="6" id="KW-1185">Reference proteome</keyword>
<dbReference type="Gene3D" id="2.60.120.10">
    <property type="entry name" value="Jelly Rolls"/>
    <property type="match status" value="1"/>
</dbReference>
<evidence type="ECO:0000256" key="2">
    <source>
        <dbReference type="ARBA" id="ARBA00023125"/>
    </source>
</evidence>
<dbReference type="EMBL" id="VUMD01000025">
    <property type="protein sequence ID" value="MSS38419.1"/>
    <property type="molecule type" value="Genomic_DNA"/>
</dbReference>